<comment type="subunit">
    <text evidence="16">Monomer.</text>
</comment>
<feature type="binding site" evidence="17">
    <location>
        <position position="59"/>
    </location>
    <ligand>
        <name>1D-myo-inositol 1,3,4-trisphosphate</name>
        <dbReference type="ChEBI" id="CHEBI:58414"/>
    </ligand>
</feature>
<feature type="binding site" evidence="18">
    <location>
        <position position="300"/>
    </location>
    <ligand>
        <name>Mg(2+)</name>
        <dbReference type="ChEBI" id="CHEBI:18420"/>
        <label>1</label>
    </ligand>
</feature>
<dbReference type="GO" id="GO:0000287">
    <property type="term" value="F:magnesium ion binding"/>
    <property type="evidence" value="ECO:0007669"/>
    <property type="project" value="InterPro"/>
</dbReference>
<keyword evidence="5 16" id="KW-0547">Nucleotide-binding</keyword>
<evidence type="ECO:0000256" key="18">
    <source>
        <dbReference type="PIRSR" id="PIRSR038186-2"/>
    </source>
</evidence>
<dbReference type="GO" id="GO:0005524">
    <property type="term" value="F:ATP binding"/>
    <property type="evidence" value="ECO:0007669"/>
    <property type="project" value="UniProtKB-UniRule"/>
</dbReference>
<accession>A0A8J1U5S0</accession>
<dbReference type="AlphaFoldDB" id="A0A8J1U5S0"/>
<sequence>MMNNANIKRVGFWINDLKYKKLGFEKFKTICWNSGLELVKIDLARSLEEQGPFDVIIQKLTDTILYEADQGDPKAQQKVCRFQEYICDHPDVIVIDPLNKTTQLSRNRYEMYSTLHDCASDITKLDTELLVPDFVELPTIDVTRNKAAIREANIGYPFVCKPRSADGSENSHTLCIIFNEEGLRDIRVPSVAQKLIKHNAVMYKVFVVGDIHHVVERPSLKNLKPGDYSSIFFHSRDVSKSTSCSFLTKLDIEDQNKALIKPDKMTLTKLVNKVQRKIGMCLFGIDVVIENDTGRYYVIDINYFPGYDGFPDFLQVLAEYILKRLHTKQMPQGRTD</sequence>
<feature type="binding site" evidence="18">
    <location>
        <position position="286"/>
    </location>
    <ligand>
        <name>Mg(2+)</name>
        <dbReference type="ChEBI" id="CHEBI:18420"/>
        <label>1</label>
    </ligand>
</feature>
<keyword evidence="20" id="KW-1185">Reference proteome</keyword>
<feature type="binding site" evidence="17">
    <location>
        <position position="18"/>
    </location>
    <ligand>
        <name>1D-myo-inositol 1,3,4-trisphosphate</name>
        <dbReference type="ChEBI" id="CHEBI:58414"/>
    </ligand>
</feature>
<evidence type="ECO:0000256" key="15">
    <source>
        <dbReference type="ARBA" id="ARBA00049058"/>
    </source>
</evidence>
<evidence type="ECO:0000256" key="2">
    <source>
        <dbReference type="ARBA" id="ARBA00014968"/>
    </source>
</evidence>
<evidence type="ECO:0000256" key="16">
    <source>
        <dbReference type="PIRNR" id="PIRNR038186"/>
    </source>
</evidence>
<dbReference type="InterPro" id="IPR040464">
    <property type="entry name" value="InsP(3)kin_ATP-grasp"/>
</dbReference>
<evidence type="ECO:0000313" key="19">
    <source>
        <dbReference type="EMBL" id="CAH1791280.1"/>
    </source>
</evidence>
<evidence type="ECO:0000256" key="17">
    <source>
        <dbReference type="PIRSR" id="PIRSR038186-1"/>
    </source>
</evidence>
<dbReference type="GO" id="GO:0052725">
    <property type="term" value="F:inositol-1,3,4-trisphosphate 6-kinase activity"/>
    <property type="evidence" value="ECO:0007669"/>
    <property type="project" value="InterPro"/>
</dbReference>
<dbReference type="Gene3D" id="3.30.1490.220">
    <property type="match status" value="1"/>
</dbReference>
<evidence type="ECO:0000256" key="7">
    <source>
        <dbReference type="ARBA" id="ARBA00022840"/>
    </source>
</evidence>
<comment type="catalytic activity">
    <reaction evidence="11">
        <text>1D-myo-inositol 3,4,6-trisphosphate + ATP = 1D-myo-inositol 1,3,4,6-tetrakisphosphate + ADP + H(+)</text>
        <dbReference type="Rhea" id="RHEA:70287"/>
        <dbReference type="ChEBI" id="CHEBI:15378"/>
        <dbReference type="ChEBI" id="CHEBI:30616"/>
        <dbReference type="ChEBI" id="CHEBI:57660"/>
        <dbReference type="ChEBI" id="CHEBI:189099"/>
        <dbReference type="ChEBI" id="CHEBI:456216"/>
    </reaction>
    <physiologicalReaction direction="left-to-right" evidence="11">
        <dbReference type="Rhea" id="RHEA:70288"/>
    </physiologicalReaction>
    <physiologicalReaction direction="right-to-left" evidence="11">
        <dbReference type="Rhea" id="RHEA:70289"/>
    </physiologicalReaction>
</comment>
<dbReference type="GO" id="GO:0016853">
    <property type="term" value="F:isomerase activity"/>
    <property type="evidence" value="ECO:0007669"/>
    <property type="project" value="UniProtKB-KW"/>
</dbReference>
<keyword evidence="6 16" id="KW-0418">Kinase</keyword>
<evidence type="ECO:0000256" key="11">
    <source>
        <dbReference type="ARBA" id="ARBA00033624"/>
    </source>
</evidence>
<dbReference type="PIRSF" id="PIRSF038186">
    <property type="entry name" value="ITPK"/>
    <property type="match status" value="1"/>
</dbReference>
<evidence type="ECO:0000256" key="9">
    <source>
        <dbReference type="ARBA" id="ARBA00023235"/>
    </source>
</evidence>
<reference evidence="19" key="1">
    <citation type="submission" date="2022-03" db="EMBL/GenBank/DDBJ databases">
        <authorList>
            <person name="Martin C."/>
        </authorList>
    </citation>
    <scope>NUCLEOTIDE SEQUENCE</scope>
</reference>
<evidence type="ECO:0000256" key="1">
    <source>
        <dbReference type="ARBA" id="ARBA00009601"/>
    </source>
</evidence>
<keyword evidence="3 16" id="KW-0808">Transferase</keyword>
<evidence type="ECO:0000256" key="6">
    <source>
        <dbReference type="ARBA" id="ARBA00022777"/>
    </source>
</evidence>
<dbReference type="InterPro" id="IPR041429">
    <property type="entry name" value="ITPK1_N"/>
</dbReference>
<evidence type="ECO:0000256" key="5">
    <source>
        <dbReference type="ARBA" id="ARBA00022741"/>
    </source>
</evidence>
<feature type="binding site" evidence="18">
    <location>
        <position position="302"/>
    </location>
    <ligand>
        <name>Mg(2+)</name>
        <dbReference type="ChEBI" id="CHEBI:18420"/>
        <label>2</label>
    </ligand>
</feature>
<dbReference type="GO" id="GO:0052726">
    <property type="term" value="F:inositol-1,3,4-trisphosphate 5-kinase activity"/>
    <property type="evidence" value="ECO:0007669"/>
    <property type="project" value="InterPro"/>
</dbReference>
<dbReference type="OrthoDB" id="25308at2759"/>
<evidence type="ECO:0000256" key="12">
    <source>
        <dbReference type="ARBA" id="ARBA00033645"/>
    </source>
</evidence>
<feature type="binding site" evidence="17">
    <location>
        <position position="306"/>
    </location>
    <ligand>
        <name>1D-myo-inositol 1,3,4-trisphosphate</name>
        <dbReference type="ChEBI" id="CHEBI:58414"/>
    </ligand>
</feature>
<evidence type="ECO:0000313" key="20">
    <source>
        <dbReference type="Proteomes" id="UP000749559"/>
    </source>
</evidence>
<dbReference type="GO" id="GO:0005737">
    <property type="term" value="C:cytoplasm"/>
    <property type="evidence" value="ECO:0007669"/>
    <property type="project" value="TreeGrafter"/>
</dbReference>
<dbReference type="EC" id="2.7.1.134" evidence="16"/>
<feature type="binding site" evidence="18">
    <location>
        <position position="300"/>
    </location>
    <ligand>
        <name>Mg(2+)</name>
        <dbReference type="ChEBI" id="CHEBI:18420"/>
        <label>2</label>
    </ligand>
</feature>
<organism evidence="19 20">
    <name type="scientific">Owenia fusiformis</name>
    <name type="common">Polychaete worm</name>
    <dbReference type="NCBI Taxonomy" id="6347"/>
    <lineage>
        <taxon>Eukaryota</taxon>
        <taxon>Metazoa</taxon>
        <taxon>Spiralia</taxon>
        <taxon>Lophotrochozoa</taxon>
        <taxon>Annelida</taxon>
        <taxon>Polychaeta</taxon>
        <taxon>Sedentaria</taxon>
        <taxon>Canalipalpata</taxon>
        <taxon>Sabellida</taxon>
        <taxon>Oweniida</taxon>
        <taxon>Oweniidae</taxon>
        <taxon>Owenia</taxon>
    </lineage>
</organism>
<dbReference type="PANTHER" id="PTHR14217">
    <property type="entry name" value="INOSITOL-TETRAKISPHOSPHATE 1-KINASE"/>
    <property type="match status" value="1"/>
</dbReference>
<dbReference type="PANTHER" id="PTHR14217:SF1">
    <property type="entry name" value="INOSITOL-TETRAKISPHOSPHATE 1-KINASE"/>
    <property type="match status" value="1"/>
</dbReference>
<comment type="catalytic activity">
    <reaction evidence="10">
        <text>1D-myo-inositol 1,3,4-trisphosphate + ATP = 1D-myo-inositol 1,3,4,5-tetrakisphosphate + ADP + H(+)</text>
        <dbReference type="Rhea" id="RHEA:13253"/>
        <dbReference type="ChEBI" id="CHEBI:15378"/>
        <dbReference type="ChEBI" id="CHEBI:30616"/>
        <dbReference type="ChEBI" id="CHEBI:57895"/>
        <dbReference type="ChEBI" id="CHEBI:58414"/>
        <dbReference type="ChEBI" id="CHEBI:456216"/>
        <dbReference type="EC" id="2.7.1.159"/>
    </reaction>
    <physiologicalReaction direction="left-to-right" evidence="10">
        <dbReference type="Rhea" id="RHEA:13254"/>
    </physiologicalReaction>
    <physiologicalReaction direction="right-to-left" evidence="10">
        <dbReference type="Rhea" id="RHEA:13255"/>
    </physiologicalReaction>
</comment>
<dbReference type="PROSITE" id="PS50975">
    <property type="entry name" value="ATP_GRASP"/>
    <property type="match status" value="1"/>
</dbReference>
<dbReference type="Proteomes" id="UP000749559">
    <property type="component" value="Unassembled WGS sequence"/>
</dbReference>
<name>A0A8J1U5S0_OWEFU</name>
<dbReference type="InterPro" id="IPR008656">
    <property type="entry name" value="Inositol_tetrakis-P_1-kinase"/>
</dbReference>
<comment type="cofactor">
    <cofactor evidence="16 18">
        <name>Mg(2+)</name>
        <dbReference type="ChEBI" id="CHEBI:18420"/>
    </cofactor>
    <text evidence="16 18">Binds 2 magnesium ions per subunit.</text>
</comment>
<dbReference type="SUPFAM" id="SSF56059">
    <property type="entry name" value="Glutathione synthetase ATP-binding domain-like"/>
    <property type="match status" value="1"/>
</dbReference>
<keyword evidence="4 16" id="KW-0479">Metal-binding</keyword>
<feature type="binding site" evidence="17">
    <location>
        <begin position="193"/>
        <end position="204"/>
    </location>
    <ligand>
        <name>ATP</name>
        <dbReference type="ChEBI" id="CHEBI:30616"/>
    </ligand>
</feature>
<evidence type="ECO:0000256" key="8">
    <source>
        <dbReference type="ARBA" id="ARBA00022842"/>
    </source>
</evidence>
<comment type="catalytic activity">
    <reaction evidence="12">
        <text>1D-myo-inositol 3,4,5,6-tetrakisphosphate + ATP = 1D-myo-inositol 1,3,4,5,6-pentakisphosphate + ADP + H(+)</text>
        <dbReference type="Rhea" id="RHEA:12452"/>
        <dbReference type="ChEBI" id="CHEBI:15378"/>
        <dbReference type="ChEBI" id="CHEBI:30616"/>
        <dbReference type="ChEBI" id="CHEBI:57539"/>
        <dbReference type="ChEBI" id="CHEBI:57733"/>
        <dbReference type="ChEBI" id="CHEBI:456216"/>
        <dbReference type="EC" id="2.7.1.134"/>
    </reaction>
    <physiologicalReaction direction="left-to-right" evidence="12">
        <dbReference type="Rhea" id="RHEA:12453"/>
    </physiologicalReaction>
    <physiologicalReaction direction="right-to-left" evidence="12">
        <dbReference type="Rhea" id="RHEA:12454"/>
    </physiologicalReaction>
</comment>
<comment type="caution">
    <text evidence="19">The sequence shown here is derived from an EMBL/GenBank/DDBJ whole genome shotgun (WGS) entry which is preliminary data.</text>
</comment>
<keyword evidence="9" id="KW-0413">Isomerase</keyword>
<dbReference type="Pfam" id="PF17927">
    <property type="entry name" value="Ins134_P3_kin_N"/>
    <property type="match status" value="1"/>
</dbReference>
<feature type="binding site" evidence="17">
    <location>
        <position position="302"/>
    </location>
    <ligand>
        <name>1D-myo-inositol 1,3,4-trisphosphate</name>
        <dbReference type="ChEBI" id="CHEBI:58414"/>
    </ligand>
</feature>
<evidence type="ECO:0000256" key="4">
    <source>
        <dbReference type="ARBA" id="ARBA00022723"/>
    </source>
</evidence>
<dbReference type="Pfam" id="PF05770">
    <property type="entry name" value="Ins134_P3_kin"/>
    <property type="match status" value="1"/>
</dbReference>
<feature type="binding site" evidence="17">
    <location>
        <position position="161"/>
    </location>
    <ligand>
        <name>ATP</name>
        <dbReference type="ChEBI" id="CHEBI:30616"/>
    </ligand>
</feature>
<dbReference type="GO" id="GO:0032957">
    <property type="term" value="P:inositol trisphosphate metabolic process"/>
    <property type="evidence" value="ECO:0007669"/>
    <property type="project" value="InterPro"/>
</dbReference>
<gene>
    <name evidence="19" type="ORF">OFUS_LOCUS16378</name>
</gene>
<protein>
    <recommendedName>
        <fullName evidence="2 16">Inositol-tetrakisphosphate 1-kinase</fullName>
        <ecNumber evidence="16">2.7.1.134</ecNumber>
    </recommendedName>
</protein>
<evidence type="ECO:0000256" key="14">
    <source>
        <dbReference type="ARBA" id="ARBA00047728"/>
    </source>
</evidence>
<evidence type="ECO:0000256" key="3">
    <source>
        <dbReference type="ARBA" id="ARBA00022679"/>
    </source>
</evidence>
<comment type="similarity">
    <text evidence="1 16">Belongs to the ITPK1 family.</text>
</comment>
<evidence type="ECO:0000256" key="10">
    <source>
        <dbReference type="ARBA" id="ARBA00033609"/>
    </source>
</evidence>
<dbReference type="Gene3D" id="3.40.50.11370">
    <property type="match status" value="1"/>
</dbReference>
<evidence type="ECO:0000256" key="13">
    <source>
        <dbReference type="ARBA" id="ARBA00033674"/>
    </source>
</evidence>
<dbReference type="Gene3D" id="3.30.470.20">
    <property type="entry name" value="ATP-grasp fold, B domain"/>
    <property type="match status" value="1"/>
</dbReference>
<feature type="binding site" evidence="17">
    <location>
        <position position="108"/>
    </location>
    <ligand>
        <name>ATP</name>
        <dbReference type="ChEBI" id="CHEBI:30616"/>
    </ligand>
</feature>
<feature type="binding site" evidence="17">
    <location>
        <position position="204"/>
    </location>
    <ligand>
        <name>1D-myo-inositol 1,3,4-trisphosphate</name>
        <dbReference type="ChEBI" id="CHEBI:58414"/>
    </ligand>
</feature>
<feature type="binding site" evidence="17">
    <location>
        <position position="172"/>
    </location>
    <ligand>
        <name>1D-myo-inositol 1,3,4-trisphosphate</name>
        <dbReference type="ChEBI" id="CHEBI:58414"/>
    </ligand>
</feature>
<dbReference type="GO" id="GO:0047325">
    <property type="term" value="F:inositol-3,4,5,6-tetrakisphosphate 1-kinase activity"/>
    <property type="evidence" value="ECO:0007669"/>
    <property type="project" value="UniProtKB-EC"/>
</dbReference>
<comment type="catalytic activity">
    <reaction evidence="15">
        <text>1D-myo-inositol 1,3,4-trisphosphate + 1D-myo-inositol 1,3,4,5,6-pentakisphosphate = 1D-myo-inositol 3,4,5,6-tetrakisphosphate + 1D-myo-inositol 1,3,4,6-tetrakisphosphate</text>
        <dbReference type="Rhea" id="RHEA:70263"/>
        <dbReference type="ChEBI" id="CHEBI:57539"/>
        <dbReference type="ChEBI" id="CHEBI:57660"/>
        <dbReference type="ChEBI" id="CHEBI:57733"/>
        <dbReference type="ChEBI" id="CHEBI:58414"/>
    </reaction>
    <physiologicalReaction direction="left-to-right" evidence="15">
        <dbReference type="Rhea" id="RHEA:70264"/>
    </physiologicalReaction>
    <physiologicalReaction direction="right-to-left" evidence="15">
        <dbReference type="Rhea" id="RHEA:70265"/>
    </physiologicalReaction>
</comment>
<keyword evidence="7 16" id="KW-0067">ATP-binding</keyword>
<keyword evidence="8 16" id="KW-0460">Magnesium</keyword>
<dbReference type="EMBL" id="CAIIXF020000008">
    <property type="protein sequence ID" value="CAH1791280.1"/>
    <property type="molecule type" value="Genomic_DNA"/>
</dbReference>
<comment type="function">
    <text evidence="16">Kinase that can phosphorylate various inositol polyphosphate such as Ins(3,4,5,6)P4 or Ins(1,3,4)P3.</text>
</comment>
<comment type="catalytic activity">
    <reaction evidence="14">
        <text>1D-myo-inositol 1,3,4-trisphosphate + 1D-myo-inositol 1,3,4,5,6-pentakisphosphate = 1D-myo-inositol 3,4,5,6-tetrakisphosphate + 1D-myo-inositol 1,3,4,5-tetrakisphosphate</text>
        <dbReference type="Rhea" id="RHEA:70271"/>
        <dbReference type="ChEBI" id="CHEBI:57539"/>
        <dbReference type="ChEBI" id="CHEBI:57733"/>
        <dbReference type="ChEBI" id="CHEBI:57895"/>
        <dbReference type="ChEBI" id="CHEBI:58414"/>
    </reaction>
    <physiologicalReaction direction="left-to-right" evidence="14">
        <dbReference type="Rhea" id="RHEA:70272"/>
    </physiologicalReaction>
    <physiologicalReaction direction="right-to-left" evidence="14">
        <dbReference type="Rhea" id="RHEA:70273"/>
    </physiologicalReaction>
</comment>
<proteinExistence type="inferred from homology"/>
<dbReference type="InterPro" id="IPR011761">
    <property type="entry name" value="ATP-grasp"/>
</dbReference>
<comment type="catalytic activity">
    <reaction evidence="13">
        <text>1D-myo-inositol 1,3,4-trisphosphate + ATP = 1D-myo-inositol 1,3,4,6-tetrakisphosphate + ADP + H(+)</text>
        <dbReference type="Rhea" id="RHEA:20940"/>
        <dbReference type="ChEBI" id="CHEBI:15378"/>
        <dbReference type="ChEBI" id="CHEBI:30616"/>
        <dbReference type="ChEBI" id="CHEBI:57660"/>
        <dbReference type="ChEBI" id="CHEBI:58414"/>
        <dbReference type="ChEBI" id="CHEBI:456216"/>
        <dbReference type="EC" id="2.7.1.159"/>
    </reaction>
    <physiologicalReaction direction="left-to-right" evidence="13">
        <dbReference type="Rhea" id="RHEA:20941"/>
    </physiologicalReaction>
    <physiologicalReaction direction="right-to-left" evidence="13">
        <dbReference type="Rhea" id="RHEA:20942"/>
    </physiologicalReaction>
</comment>
<feature type="binding site" evidence="17">
    <location>
        <position position="219"/>
    </location>
    <ligand>
        <name>ATP</name>
        <dbReference type="ChEBI" id="CHEBI:30616"/>
    </ligand>
</feature>